<dbReference type="InterPro" id="IPR050377">
    <property type="entry name" value="Radical_SAM_PqqE_MftC-like"/>
</dbReference>
<dbReference type="InterPro" id="IPR013785">
    <property type="entry name" value="Aldolase_TIM"/>
</dbReference>
<dbReference type="eggNOG" id="COG0641">
    <property type="taxonomic scope" value="Bacteria"/>
</dbReference>
<evidence type="ECO:0000313" key="10">
    <source>
        <dbReference type="Proteomes" id="UP000016638"/>
    </source>
</evidence>
<evidence type="ECO:0000259" key="8">
    <source>
        <dbReference type="PROSITE" id="PS51918"/>
    </source>
</evidence>
<dbReference type="PROSITE" id="PS01305">
    <property type="entry name" value="MOAA_NIFB_PQQE"/>
    <property type="match status" value="1"/>
</dbReference>
<evidence type="ECO:0000256" key="4">
    <source>
        <dbReference type="ARBA" id="ARBA00022723"/>
    </source>
</evidence>
<dbReference type="InterPro" id="IPR023885">
    <property type="entry name" value="4Fe4S-binding_SPASM_dom"/>
</dbReference>
<keyword evidence="10" id="KW-1185">Reference proteome</keyword>
<dbReference type="GO" id="GO:0016491">
    <property type="term" value="F:oxidoreductase activity"/>
    <property type="evidence" value="ECO:0007669"/>
    <property type="project" value="UniProtKB-KW"/>
</dbReference>
<feature type="domain" description="Radical SAM core" evidence="8">
    <location>
        <begin position="61"/>
        <end position="284"/>
    </location>
</feature>
<dbReference type="STRING" id="1125712.HMPREF1316_1996"/>
<dbReference type="SFLD" id="SFLDG01386">
    <property type="entry name" value="main_SPASM_domain-containing"/>
    <property type="match status" value="1"/>
</dbReference>
<dbReference type="InterPro" id="IPR007197">
    <property type="entry name" value="rSAM"/>
</dbReference>
<dbReference type="Pfam" id="PF13186">
    <property type="entry name" value="SPASM"/>
    <property type="match status" value="1"/>
</dbReference>
<evidence type="ECO:0000256" key="3">
    <source>
        <dbReference type="ARBA" id="ARBA00022691"/>
    </source>
</evidence>
<keyword evidence="5" id="KW-0560">Oxidoreductase</keyword>
<accession>U2T5X0</accession>
<keyword evidence="2" id="KW-0004">4Fe-4S</keyword>
<sequence length="403" mass="44087">MVGNLKTGSVIGLTAEGRDTCALMAKRNVPYEELPLSCKELAEHLRDGGYLEEGAATASEIPPIQSAYLHVTQRCNLSCRFCYSKRSDRNVLPDPPLEGLYAAIDFLATLGVRHLVISGGEPFLRPGLQEIVSHAKSSNIKNVIILTNGLLINPSVVRPLAKLVDCIAVAFDGISAESEAFLRNRQHFSSLAQAIRTIQQEDIEARILPTIHGRNVDDIEHYERLAKELGATVSYSLLLASPQDGGAFMLSDAQLARLGELSSQGAFSYSSDAYTSEAVALSVRHFCGAGTRTLSIAADGSIYPCHMLHDERFCMGNAFTDTPESVMGGKVAQDFRQLDVRHLGRCKTCETKYLCGGGCRARALLHEKSIIGHDPYCRLYHTYYRCLGRQLASYLGKEDKDAV</sequence>
<dbReference type="Proteomes" id="UP000016638">
    <property type="component" value="Unassembled WGS sequence"/>
</dbReference>
<dbReference type="PANTHER" id="PTHR11228:SF7">
    <property type="entry name" value="PQQA PEPTIDE CYCLASE"/>
    <property type="match status" value="1"/>
</dbReference>
<comment type="caution">
    <text evidence="9">The sequence shown here is derived from an EMBL/GenBank/DDBJ whole genome shotgun (WGS) entry which is preliminary data.</text>
</comment>
<evidence type="ECO:0000256" key="5">
    <source>
        <dbReference type="ARBA" id="ARBA00023002"/>
    </source>
</evidence>
<dbReference type="NCBIfam" id="TIGR04085">
    <property type="entry name" value="rSAM_more_4Fe4S"/>
    <property type="match status" value="1"/>
</dbReference>
<reference evidence="9 10" key="1">
    <citation type="submission" date="2013-08" db="EMBL/GenBank/DDBJ databases">
        <authorList>
            <person name="Durkin A.S."/>
            <person name="Haft D.R."/>
            <person name="McCorrison J."/>
            <person name="Torralba M."/>
            <person name="Gillis M."/>
            <person name="Haft D.H."/>
            <person name="Methe B."/>
            <person name="Sutton G."/>
            <person name="Nelson K.E."/>
        </authorList>
    </citation>
    <scope>NUCLEOTIDE SEQUENCE [LARGE SCALE GENOMIC DNA]</scope>
    <source>
        <strain evidence="9 10">F0195</strain>
    </source>
</reference>
<dbReference type="Pfam" id="PF04055">
    <property type="entry name" value="Radical_SAM"/>
    <property type="match status" value="1"/>
</dbReference>
<dbReference type="PATRIC" id="fig|1125712.3.peg.1113"/>
<dbReference type="AlphaFoldDB" id="U2T5X0"/>
<dbReference type="CDD" id="cd01335">
    <property type="entry name" value="Radical_SAM"/>
    <property type="match status" value="1"/>
</dbReference>
<dbReference type="PANTHER" id="PTHR11228">
    <property type="entry name" value="RADICAL SAM DOMAIN PROTEIN"/>
    <property type="match status" value="1"/>
</dbReference>
<dbReference type="GO" id="GO:0051539">
    <property type="term" value="F:4 iron, 4 sulfur cluster binding"/>
    <property type="evidence" value="ECO:0007669"/>
    <property type="project" value="UniProtKB-KW"/>
</dbReference>
<dbReference type="SFLD" id="SFLDG01067">
    <property type="entry name" value="SPASM/twitch_domain_containing"/>
    <property type="match status" value="1"/>
</dbReference>
<organism evidence="9 10">
    <name type="scientific">Olsenella profusa F0195</name>
    <dbReference type="NCBI Taxonomy" id="1125712"/>
    <lineage>
        <taxon>Bacteria</taxon>
        <taxon>Bacillati</taxon>
        <taxon>Actinomycetota</taxon>
        <taxon>Coriobacteriia</taxon>
        <taxon>Coriobacteriales</taxon>
        <taxon>Atopobiaceae</taxon>
        <taxon>Olsenella</taxon>
    </lineage>
</organism>
<dbReference type="InterPro" id="IPR058240">
    <property type="entry name" value="rSAM_sf"/>
</dbReference>
<dbReference type="SFLD" id="SFLDS00029">
    <property type="entry name" value="Radical_SAM"/>
    <property type="match status" value="1"/>
</dbReference>
<gene>
    <name evidence="9" type="ORF">HMPREF1316_1996</name>
</gene>
<evidence type="ECO:0000313" key="9">
    <source>
        <dbReference type="EMBL" id="ERL08454.1"/>
    </source>
</evidence>
<dbReference type="InterPro" id="IPR000385">
    <property type="entry name" value="MoaA_NifB_PqqE_Fe-S-bd_CS"/>
</dbReference>
<name>U2T5X0_9ACTN</name>
<proteinExistence type="predicted"/>
<dbReference type="EMBL" id="AWEZ01000044">
    <property type="protein sequence ID" value="ERL08454.1"/>
    <property type="molecule type" value="Genomic_DNA"/>
</dbReference>
<dbReference type="GO" id="GO:0046872">
    <property type="term" value="F:metal ion binding"/>
    <property type="evidence" value="ECO:0007669"/>
    <property type="project" value="UniProtKB-KW"/>
</dbReference>
<keyword evidence="7" id="KW-0411">Iron-sulfur</keyword>
<evidence type="ECO:0000256" key="1">
    <source>
        <dbReference type="ARBA" id="ARBA00001966"/>
    </source>
</evidence>
<keyword evidence="3" id="KW-0949">S-adenosyl-L-methionine</keyword>
<evidence type="ECO:0000256" key="2">
    <source>
        <dbReference type="ARBA" id="ARBA00022485"/>
    </source>
</evidence>
<evidence type="ECO:0000256" key="6">
    <source>
        <dbReference type="ARBA" id="ARBA00023004"/>
    </source>
</evidence>
<protein>
    <submittedName>
        <fullName evidence="9">Radical SAM additional 4Fe4S-binding SPASM domain protein</fullName>
    </submittedName>
</protein>
<dbReference type="PROSITE" id="PS51918">
    <property type="entry name" value="RADICAL_SAM"/>
    <property type="match status" value="1"/>
</dbReference>
<evidence type="ECO:0000256" key="7">
    <source>
        <dbReference type="ARBA" id="ARBA00023014"/>
    </source>
</evidence>
<keyword evidence="4" id="KW-0479">Metal-binding</keyword>
<dbReference type="Gene3D" id="3.20.20.70">
    <property type="entry name" value="Aldolase class I"/>
    <property type="match status" value="1"/>
</dbReference>
<keyword evidence="6" id="KW-0408">Iron</keyword>
<comment type="cofactor">
    <cofactor evidence="1">
        <name>[4Fe-4S] cluster</name>
        <dbReference type="ChEBI" id="CHEBI:49883"/>
    </cofactor>
</comment>
<dbReference type="SUPFAM" id="SSF102114">
    <property type="entry name" value="Radical SAM enzymes"/>
    <property type="match status" value="1"/>
</dbReference>